<dbReference type="Proteomes" id="UP000254343">
    <property type="component" value="Unassembled WGS sequence"/>
</dbReference>
<protein>
    <submittedName>
        <fullName evidence="2">Uncharacterized protein</fullName>
    </submittedName>
</protein>
<evidence type="ECO:0000313" key="3">
    <source>
        <dbReference type="Proteomes" id="UP000254343"/>
    </source>
</evidence>
<dbReference type="RefSeq" id="WP_002718147.1">
    <property type="nucleotide sequence ID" value="NZ_UFSI01000001.1"/>
</dbReference>
<evidence type="ECO:0000256" key="1">
    <source>
        <dbReference type="SAM" id="MobiDB-lite"/>
    </source>
</evidence>
<reference evidence="2 3" key="1">
    <citation type="submission" date="2018-06" db="EMBL/GenBank/DDBJ databases">
        <authorList>
            <consortium name="Pathogen Informatics"/>
            <person name="Doyle S."/>
        </authorList>
    </citation>
    <scope>NUCLEOTIDE SEQUENCE [LARGE SCALE GENOMIC DNA]</scope>
    <source>
        <strain evidence="2 3">NCTC12722</strain>
    </source>
</reference>
<feature type="region of interest" description="Disordered" evidence="1">
    <location>
        <begin position="1"/>
        <end position="52"/>
    </location>
</feature>
<dbReference type="AlphaFoldDB" id="A0A380W310"/>
<proteinExistence type="predicted"/>
<dbReference type="EMBL" id="UIGB01000001">
    <property type="protein sequence ID" value="SUU83368.1"/>
    <property type="molecule type" value="Genomic_DNA"/>
</dbReference>
<evidence type="ECO:0000313" key="2">
    <source>
        <dbReference type="EMBL" id="SUU83368.1"/>
    </source>
</evidence>
<feature type="compositionally biased region" description="Gly residues" evidence="1">
    <location>
        <begin position="39"/>
        <end position="51"/>
    </location>
</feature>
<name>A0A380W310_AFIFE</name>
<gene>
    <name evidence="2" type="ORF">NCTC12722_00532</name>
</gene>
<organism evidence="2 3">
    <name type="scientific">Afipia felis</name>
    <name type="common">Cat scratch disease bacillus</name>
    <dbReference type="NCBI Taxonomy" id="1035"/>
    <lineage>
        <taxon>Bacteria</taxon>
        <taxon>Pseudomonadati</taxon>
        <taxon>Pseudomonadota</taxon>
        <taxon>Alphaproteobacteria</taxon>
        <taxon>Hyphomicrobiales</taxon>
        <taxon>Nitrobacteraceae</taxon>
        <taxon>Afipia</taxon>
    </lineage>
</organism>
<sequence length="75" mass="7414">MINSNNDGAPRPHAEVADDLDGAGRLNGRAGGSVFSIGGPDGKGGHGGGGESLRVAERFARCVHGNDDTVSGAKA</sequence>
<accession>A0A380W310</accession>